<dbReference type="AlphaFoldDB" id="A0A5S6QCF4"/>
<keyword evidence="1" id="KW-1185">Reference proteome</keyword>
<evidence type="ECO:0000313" key="2">
    <source>
        <dbReference type="WBParaSite" id="TMUE_1000004775.1"/>
    </source>
</evidence>
<sequence>MNARRKLVPRRNSSSKFCAIGITCRVNWIVTYWLSMEPVQLPLSGTSKQRRSTDTSVRLICRCNVLRTVGITQSWRSRVGLLEDSRKHLNNGAQVKSNLNHFPYCLCRV</sequence>
<evidence type="ECO:0000313" key="1">
    <source>
        <dbReference type="Proteomes" id="UP000046395"/>
    </source>
</evidence>
<accession>A0A5S6QCF4</accession>
<name>A0A5S6QCF4_TRIMR</name>
<protein>
    <submittedName>
        <fullName evidence="2">Uncharacterized protein</fullName>
    </submittedName>
</protein>
<organism evidence="1 2">
    <name type="scientific">Trichuris muris</name>
    <name type="common">Mouse whipworm</name>
    <dbReference type="NCBI Taxonomy" id="70415"/>
    <lineage>
        <taxon>Eukaryota</taxon>
        <taxon>Metazoa</taxon>
        <taxon>Ecdysozoa</taxon>
        <taxon>Nematoda</taxon>
        <taxon>Enoplea</taxon>
        <taxon>Dorylaimia</taxon>
        <taxon>Trichinellida</taxon>
        <taxon>Trichuridae</taxon>
        <taxon>Trichuris</taxon>
    </lineage>
</organism>
<proteinExistence type="predicted"/>
<reference evidence="2" key="1">
    <citation type="submission" date="2019-12" db="UniProtKB">
        <authorList>
            <consortium name="WormBaseParasite"/>
        </authorList>
    </citation>
    <scope>IDENTIFICATION</scope>
</reference>
<dbReference type="WBParaSite" id="TMUE_1000004775.1">
    <property type="protein sequence ID" value="TMUE_1000004775.1"/>
    <property type="gene ID" value="WBGene00302542"/>
</dbReference>
<dbReference type="Proteomes" id="UP000046395">
    <property type="component" value="Unassembled WGS sequence"/>
</dbReference>